<keyword evidence="3" id="KW-1185">Reference proteome</keyword>
<evidence type="ECO:0000313" key="2">
    <source>
        <dbReference type="EMBL" id="TNN60525.1"/>
    </source>
</evidence>
<sequence>MATPTKQSVFRKESRGERRAKCFHKSPVVGQDSAQKTFLRQPRRVWTDKTGWRVNSERKRPSSAVINPSIGPQRSHCPPLRRQAPPQTPRWRKTLEKATQREGRGEAGLSDGKADSSPAPAPVTLIFAASKHGRRLSRPMRVRGPGLRAARCSGQERRGAEP</sequence>
<feature type="compositionally biased region" description="Basic and acidic residues" evidence="1">
    <location>
        <begin position="10"/>
        <end position="20"/>
    </location>
</feature>
<organism evidence="2 3">
    <name type="scientific">Liparis tanakae</name>
    <name type="common">Tanaka's snailfish</name>
    <dbReference type="NCBI Taxonomy" id="230148"/>
    <lineage>
        <taxon>Eukaryota</taxon>
        <taxon>Metazoa</taxon>
        <taxon>Chordata</taxon>
        <taxon>Craniata</taxon>
        <taxon>Vertebrata</taxon>
        <taxon>Euteleostomi</taxon>
        <taxon>Actinopterygii</taxon>
        <taxon>Neopterygii</taxon>
        <taxon>Teleostei</taxon>
        <taxon>Neoteleostei</taxon>
        <taxon>Acanthomorphata</taxon>
        <taxon>Eupercaria</taxon>
        <taxon>Perciformes</taxon>
        <taxon>Cottioidei</taxon>
        <taxon>Cottales</taxon>
        <taxon>Liparidae</taxon>
        <taxon>Liparis</taxon>
    </lineage>
</organism>
<dbReference type="EMBL" id="SRLO01000332">
    <property type="protein sequence ID" value="TNN60525.1"/>
    <property type="molecule type" value="Genomic_DNA"/>
</dbReference>
<feature type="compositionally biased region" description="Basic residues" evidence="1">
    <location>
        <begin position="131"/>
        <end position="141"/>
    </location>
</feature>
<protein>
    <submittedName>
        <fullName evidence="2">Uncharacterized protein</fullName>
    </submittedName>
</protein>
<proteinExistence type="predicted"/>
<feature type="compositionally biased region" description="Basic and acidic residues" evidence="1">
    <location>
        <begin position="93"/>
        <end position="105"/>
    </location>
</feature>
<name>A0A4Z2H5G2_9TELE</name>
<dbReference type="AlphaFoldDB" id="A0A4Z2H5G2"/>
<feature type="region of interest" description="Disordered" evidence="1">
    <location>
        <begin position="55"/>
        <end position="162"/>
    </location>
</feature>
<dbReference type="Proteomes" id="UP000314294">
    <property type="component" value="Unassembled WGS sequence"/>
</dbReference>
<gene>
    <name evidence="2" type="ORF">EYF80_029248</name>
</gene>
<evidence type="ECO:0000313" key="3">
    <source>
        <dbReference type="Proteomes" id="UP000314294"/>
    </source>
</evidence>
<reference evidence="2 3" key="1">
    <citation type="submission" date="2019-03" db="EMBL/GenBank/DDBJ databases">
        <title>First draft genome of Liparis tanakae, snailfish: a comprehensive survey of snailfish specific genes.</title>
        <authorList>
            <person name="Kim W."/>
            <person name="Song I."/>
            <person name="Jeong J.-H."/>
            <person name="Kim D."/>
            <person name="Kim S."/>
            <person name="Ryu S."/>
            <person name="Song J.Y."/>
            <person name="Lee S.K."/>
        </authorList>
    </citation>
    <scope>NUCLEOTIDE SEQUENCE [LARGE SCALE GENOMIC DNA]</scope>
    <source>
        <tissue evidence="2">Muscle</tissue>
    </source>
</reference>
<feature type="region of interest" description="Disordered" evidence="1">
    <location>
        <begin position="1"/>
        <end position="35"/>
    </location>
</feature>
<evidence type="ECO:0000256" key="1">
    <source>
        <dbReference type="SAM" id="MobiDB-lite"/>
    </source>
</evidence>
<accession>A0A4Z2H5G2</accession>
<comment type="caution">
    <text evidence="2">The sequence shown here is derived from an EMBL/GenBank/DDBJ whole genome shotgun (WGS) entry which is preliminary data.</text>
</comment>